<protein>
    <submittedName>
        <fullName evidence="2">Uncharacterized protein</fullName>
    </submittedName>
</protein>
<feature type="transmembrane region" description="Helical" evidence="1">
    <location>
        <begin position="70"/>
        <end position="95"/>
    </location>
</feature>
<evidence type="ECO:0000256" key="1">
    <source>
        <dbReference type="SAM" id="Phobius"/>
    </source>
</evidence>
<dbReference type="AlphaFoldDB" id="A0A179UJA2"/>
<dbReference type="GeneID" id="42528797"/>
<accession>A0A179UJA2</accession>
<dbReference type="KEGG" id="bgh:BDBG_16804"/>
<keyword evidence="1" id="KW-1133">Transmembrane helix</keyword>
<name>A0A179UJA2_BLAGS</name>
<dbReference type="VEuPathDB" id="FungiDB:BDBG_16804"/>
<dbReference type="Proteomes" id="UP000002038">
    <property type="component" value="Unassembled WGS sequence"/>
</dbReference>
<reference evidence="3" key="1">
    <citation type="journal article" date="2015" name="PLoS Genet.">
        <title>The dynamic genome and transcriptome of the human fungal pathogen Blastomyces and close relative Emmonsia.</title>
        <authorList>
            <person name="Munoz J.F."/>
            <person name="Gauthier G.M."/>
            <person name="Desjardins C.A."/>
            <person name="Gallo J.E."/>
            <person name="Holder J."/>
            <person name="Sullivan T.D."/>
            <person name="Marty A.J."/>
            <person name="Carmen J.C."/>
            <person name="Chen Z."/>
            <person name="Ding L."/>
            <person name="Gujja S."/>
            <person name="Magrini V."/>
            <person name="Misas E."/>
            <person name="Mitreva M."/>
            <person name="Priest M."/>
            <person name="Saif S."/>
            <person name="Whiston E.A."/>
            <person name="Young S."/>
            <person name="Zeng Q."/>
            <person name="Goldman W.E."/>
            <person name="Mardis E.R."/>
            <person name="Taylor J.W."/>
            <person name="McEwen J.G."/>
            <person name="Clay O.K."/>
            <person name="Klein B.S."/>
            <person name="Cuomo C.A."/>
        </authorList>
    </citation>
    <scope>NUCLEOTIDE SEQUENCE [LARGE SCALE GENOMIC DNA]</scope>
    <source>
        <strain evidence="3">SLH14081</strain>
    </source>
</reference>
<keyword evidence="3" id="KW-1185">Reference proteome</keyword>
<evidence type="ECO:0000313" key="2">
    <source>
        <dbReference type="EMBL" id="OAT07299.1"/>
    </source>
</evidence>
<proteinExistence type="predicted"/>
<evidence type="ECO:0000313" key="3">
    <source>
        <dbReference type="Proteomes" id="UP000002038"/>
    </source>
</evidence>
<keyword evidence="1" id="KW-0812">Transmembrane</keyword>
<keyword evidence="1" id="KW-0472">Membrane</keyword>
<sequence length="127" mass="13907">MSDYYRASSLSLHLIFRSAVNFISLSDQSLTSSSTVLLFAILADSSYKASDIVSVFLNTMISSQDSAVTVYTLIFSFSEVCAFLTVFMSNAIIILSEDCVILTYQNSQYKSHVSASADILSAQIILK</sequence>
<organism evidence="2 3">
    <name type="scientific">Blastomyces gilchristii (strain SLH14081)</name>
    <name type="common">Blastomyces dermatitidis</name>
    <dbReference type="NCBI Taxonomy" id="559298"/>
    <lineage>
        <taxon>Eukaryota</taxon>
        <taxon>Fungi</taxon>
        <taxon>Dikarya</taxon>
        <taxon>Ascomycota</taxon>
        <taxon>Pezizomycotina</taxon>
        <taxon>Eurotiomycetes</taxon>
        <taxon>Eurotiomycetidae</taxon>
        <taxon>Onygenales</taxon>
        <taxon>Ajellomycetaceae</taxon>
        <taxon>Blastomyces</taxon>
    </lineage>
</organism>
<dbReference type="EMBL" id="GG657452">
    <property type="protein sequence ID" value="OAT07299.1"/>
    <property type="molecule type" value="Genomic_DNA"/>
</dbReference>
<dbReference type="RefSeq" id="XP_031577700.1">
    <property type="nucleotide sequence ID" value="XM_031724684.1"/>
</dbReference>
<gene>
    <name evidence="2" type="ORF">BDBG_16804</name>
</gene>